<comment type="caution">
    <text evidence="1">The sequence shown here is derived from an EMBL/GenBank/DDBJ whole genome shotgun (WGS) entry which is preliminary data.</text>
</comment>
<dbReference type="EMBL" id="BPVZ01000001">
    <property type="protein sequence ID" value="GKU86688.1"/>
    <property type="molecule type" value="Genomic_DNA"/>
</dbReference>
<dbReference type="PANTHER" id="PTHR35317:SF23">
    <property type="entry name" value="OS04G0629600 PROTEIN"/>
    <property type="match status" value="1"/>
</dbReference>
<evidence type="ECO:0008006" key="3">
    <source>
        <dbReference type="Google" id="ProtNLM"/>
    </source>
</evidence>
<dbReference type="Pfam" id="PF14223">
    <property type="entry name" value="Retrotran_gag_2"/>
    <property type="match status" value="1"/>
</dbReference>
<organism evidence="1 2">
    <name type="scientific">Rubroshorea leprosula</name>
    <dbReference type="NCBI Taxonomy" id="152421"/>
    <lineage>
        <taxon>Eukaryota</taxon>
        <taxon>Viridiplantae</taxon>
        <taxon>Streptophyta</taxon>
        <taxon>Embryophyta</taxon>
        <taxon>Tracheophyta</taxon>
        <taxon>Spermatophyta</taxon>
        <taxon>Magnoliopsida</taxon>
        <taxon>eudicotyledons</taxon>
        <taxon>Gunneridae</taxon>
        <taxon>Pentapetalae</taxon>
        <taxon>rosids</taxon>
        <taxon>malvids</taxon>
        <taxon>Malvales</taxon>
        <taxon>Dipterocarpaceae</taxon>
        <taxon>Rubroshorea</taxon>
    </lineage>
</organism>
<dbReference type="Proteomes" id="UP001054252">
    <property type="component" value="Unassembled WGS sequence"/>
</dbReference>
<keyword evidence="2" id="KW-1185">Reference proteome</keyword>
<name>A0AAV5HD20_9ROSI</name>
<accession>A0AAV5HD20</accession>
<dbReference type="PANTHER" id="PTHR35317">
    <property type="entry name" value="OS04G0629600 PROTEIN"/>
    <property type="match status" value="1"/>
</dbReference>
<dbReference type="AlphaFoldDB" id="A0AAV5HD20"/>
<protein>
    <recommendedName>
        <fullName evidence="3">UBN2 domain-containing protein</fullName>
    </recommendedName>
</protein>
<proteinExistence type="predicted"/>
<evidence type="ECO:0000313" key="1">
    <source>
        <dbReference type="EMBL" id="GKU86688.1"/>
    </source>
</evidence>
<evidence type="ECO:0000313" key="2">
    <source>
        <dbReference type="Proteomes" id="UP001054252"/>
    </source>
</evidence>
<reference evidence="1 2" key="1">
    <citation type="journal article" date="2021" name="Commun. Biol.">
        <title>The genome of Shorea leprosula (Dipterocarpaceae) highlights the ecological relevance of drought in aseasonal tropical rainforests.</title>
        <authorList>
            <person name="Ng K.K.S."/>
            <person name="Kobayashi M.J."/>
            <person name="Fawcett J.A."/>
            <person name="Hatakeyama M."/>
            <person name="Paape T."/>
            <person name="Ng C.H."/>
            <person name="Ang C.C."/>
            <person name="Tnah L.H."/>
            <person name="Lee C.T."/>
            <person name="Nishiyama T."/>
            <person name="Sese J."/>
            <person name="O'Brien M.J."/>
            <person name="Copetti D."/>
            <person name="Mohd Noor M.I."/>
            <person name="Ong R.C."/>
            <person name="Putra M."/>
            <person name="Sireger I.Z."/>
            <person name="Indrioko S."/>
            <person name="Kosugi Y."/>
            <person name="Izuno A."/>
            <person name="Isagi Y."/>
            <person name="Lee S.L."/>
            <person name="Shimizu K.K."/>
        </authorList>
    </citation>
    <scope>NUCLEOTIDE SEQUENCE [LARGE SCALE GENOMIC DNA]</scope>
    <source>
        <strain evidence="1">214</strain>
    </source>
</reference>
<gene>
    <name evidence="1" type="ORF">SLEP1_g1181</name>
</gene>
<sequence>MRVLFDYDELLSIVENGVAEIVENASDAQKHAHRDSKKKDKKALYFIHQGVNDEVYERIEDASRSKDKKALYFIHQGVNDEVFERIEDASRSKQAWDTLMTTYKGAKKVKKVKLQTLRRQYELLQMESFKTVATYINRVLALTNKSKIYGEEYKEQGKMEKILRTLTPKFEHIVAAIEDAHDLSQMTVDELSGSLEAHE</sequence>